<dbReference type="SUPFAM" id="SSF53474">
    <property type="entry name" value="alpha/beta-Hydrolases"/>
    <property type="match status" value="1"/>
</dbReference>
<dbReference type="EMBL" id="CP165735">
    <property type="protein sequence ID" value="XDV71492.1"/>
    <property type="molecule type" value="Genomic_DNA"/>
</dbReference>
<dbReference type="Gene3D" id="3.40.50.1820">
    <property type="entry name" value="alpha/beta hydrolase"/>
    <property type="match status" value="1"/>
</dbReference>
<dbReference type="GO" id="GO:0016787">
    <property type="term" value="F:hydrolase activity"/>
    <property type="evidence" value="ECO:0007669"/>
    <property type="project" value="UniProtKB-KW"/>
</dbReference>
<dbReference type="PANTHER" id="PTHR43433">
    <property type="entry name" value="HYDROLASE, ALPHA/BETA FOLD FAMILY PROTEIN"/>
    <property type="match status" value="1"/>
</dbReference>
<dbReference type="PANTHER" id="PTHR43433:SF4">
    <property type="entry name" value="NON-HEME CHLOROPEROXIDASE-RELATED"/>
    <property type="match status" value="1"/>
</dbReference>
<dbReference type="GO" id="GO:0004601">
    <property type="term" value="F:peroxidase activity"/>
    <property type="evidence" value="ECO:0007669"/>
    <property type="project" value="UniProtKB-KW"/>
</dbReference>
<evidence type="ECO:0000313" key="3">
    <source>
        <dbReference type="EMBL" id="XDV71492.1"/>
    </source>
</evidence>
<keyword evidence="1" id="KW-0575">Peroxidase</keyword>
<keyword evidence="3" id="KW-0378">Hydrolase</keyword>
<evidence type="ECO:0000259" key="2">
    <source>
        <dbReference type="Pfam" id="PF00561"/>
    </source>
</evidence>
<dbReference type="InterPro" id="IPR029058">
    <property type="entry name" value="AB_hydrolase_fold"/>
</dbReference>
<protein>
    <submittedName>
        <fullName evidence="3">Alpha/beta fold hydrolase</fullName>
    </submittedName>
</protein>
<accession>A0AB39YNP6</accession>
<keyword evidence="1" id="KW-0560">Oxidoreductase</keyword>
<dbReference type="PRINTS" id="PR00111">
    <property type="entry name" value="ABHYDROLASE"/>
</dbReference>
<feature type="domain" description="AB hydrolase-1" evidence="2">
    <location>
        <begin position="36"/>
        <end position="202"/>
    </location>
</feature>
<dbReference type="RefSeq" id="WP_369745542.1">
    <property type="nucleotide sequence ID" value="NZ_CP165735.1"/>
</dbReference>
<sequence length="229" mass="24800">MDLWREAQRQLPGKHLNLRVQARGLLQSARAVLASAPPRFNLVGHSLGGIISMAAATIQPDRVASLVLISTNGRAPTGQQMTGWDELEHDVAAGRFPSMTQVRLWNALVHPSRTGESALLSRVVAMADATGPDAFLDQLATQRTRWDLRPALGQYGGPALVIHPEDDALCTADMHSEIATALPRGKLMTLPGAGHLAPLEDPGRFTQLLRDFEPLHLPAPCRRQTVDSP</sequence>
<gene>
    <name evidence="3" type="ORF">ABQM86_21465</name>
</gene>
<dbReference type="InterPro" id="IPR000639">
    <property type="entry name" value="Epox_hydrolase-like"/>
</dbReference>
<reference evidence="3" key="1">
    <citation type="submission" date="2024-07" db="EMBL/GenBank/DDBJ databases">
        <authorList>
            <person name="Li J."/>
            <person name="Wei H."/>
            <person name="Ma J."/>
        </authorList>
    </citation>
    <scope>NUCLEOTIDE SEQUENCE</scope>
    <source>
        <strain evidence="3">AMU7</strain>
    </source>
</reference>
<proteinExistence type="predicted"/>
<organism evidence="3">
    <name type="scientific">Paenarthrobacter sp. AMU7</name>
    <dbReference type="NCBI Taxonomy" id="3162492"/>
    <lineage>
        <taxon>Bacteria</taxon>
        <taxon>Bacillati</taxon>
        <taxon>Actinomycetota</taxon>
        <taxon>Actinomycetes</taxon>
        <taxon>Micrococcales</taxon>
        <taxon>Micrococcaceae</taxon>
        <taxon>Paenarthrobacter</taxon>
    </lineage>
</organism>
<dbReference type="InterPro" id="IPR000073">
    <property type="entry name" value="AB_hydrolase_1"/>
</dbReference>
<dbReference type="PRINTS" id="PR00412">
    <property type="entry name" value="EPOXHYDRLASE"/>
</dbReference>
<dbReference type="AlphaFoldDB" id="A0AB39YNP6"/>
<dbReference type="InterPro" id="IPR050471">
    <property type="entry name" value="AB_hydrolase"/>
</dbReference>
<dbReference type="Pfam" id="PF00561">
    <property type="entry name" value="Abhydrolase_1"/>
    <property type="match status" value="1"/>
</dbReference>
<name>A0AB39YNP6_9MICC</name>
<evidence type="ECO:0000256" key="1">
    <source>
        <dbReference type="ARBA" id="ARBA00022559"/>
    </source>
</evidence>